<feature type="non-terminal residue" evidence="4">
    <location>
        <position position="356"/>
    </location>
</feature>
<dbReference type="STRING" id="763406.A0A1E3NLE7"/>
<evidence type="ECO:0000256" key="1">
    <source>
        <dbReference type="ARBA" id="ARBA00038097"/>
    </source>
</evidence>
<dbReference type="Gene3D" id="3.40.50.1820">
    <property type="entry name" value="alpha/beta hydrolase"/>
    <property type="match status" value="1"/>
</dbReference>
<dbReference type="SUPFAM" id="SSF53474">
    <property type="entry name" value="alpha/beta-Hydrolases"/>
    <property type="match status" value="1"/>
</dbReference>
<dbReference type="GO" id="GO:0055088">
    <property type="term" value="P:lipid homeostasis"/>
    <property type="evidence" value="ECO:0007669"/>
    <property type="project" value="TreeGrafter"/>
</dbReference>
<evidence type="ECO:0000313" key="5">
    <source>
        <dbReference type="Proteomes" id="UP000094455"/>
    </source>
</evidence>
<feature type="non-terminal residue" evidence="4">
    <location>
        <position position="1"/>
    </location>
</feature>
<feature type="compositionally biased region" description="Acidic residues" evidence="2">
    <location>
        <begin position="159"/>
        <end position="183"/>
    </location>
</feature>
<dbReference type="Proteomes" id="UP000094455">
    <property type="component" value="Unassembled WGS sequence"/>
</dbReference>
<dbReference type="PANTHER" id="PTHR42886:SF29">
    <property type="entry name" value="PUMMELIG, ISOFORM A"/>
    <property type="match status" value="1"/>
</dbReference>
<protein>
    <recommendedName>
        <fullName evidence="3">AB hydrolase-1 domain-containing protein</fullName>
    </recommendedName>
</protein>
<dbReference type="GO" id="GO:0005743">
    <property type="term" value="C:mitochondrial inner membrane"/>
    <property type="evidence" value="ECO:0007669"/>
    <property type="project" value="TreeGrafter"/>
</dbReference>
<dbReference type="Pfam" id="PF00561">
    <property type="entry name" value="Abhydrolase_1"/>
    <property type="match status" value="1"/>
</dbReference>
<dbReference type="GeneID" id="30178846"/>
<dbReference type="GO" id="GO:0004623">
    <property type="term" value="F:phospholipase A2 activity"/>
    <property type="evidence" value="ECO:0007669"/>
    <property type="project" value="TreeGrafter"/>
</dbReference>
<gene>
    <name evidence="4" type="ORF">PICMEDRAFT_20501</name>
</gene>
<name>A0A1E3NLE7_9ASCO</name>
<dbReference type="PANTHER" id="PTHR42886">
    <property type="entry name" value="RE40534P-RELATED"/>
    <property type="match status" value="1"/>
</dbReference>
<feature type="domain" description="AB hydrolase-1" evidence="3">
    <location>
        <begin position="26"/>
        <end position="141"/>
    </location>
</feature>
<reference evidence="4 5" key="1">
    <citation type="journal article" date="2016" name="Proc. Natl. Acad. Sci. U.S.A.">
        <title>Comparative genomics of biotechnologically important yeasts.</title>
        <authorList>
            <person name="Riley R."/>
            <person name="Haridas S."/>
            <person name="Wolfe K.H."/>
            <person name="Lopes M.R."/>
            <person name="Hittinger C.T."/>
            <person name="Goeker M."/>
            <person name="Salamov A.A."/>
            <person name="Wisecaver J.H."/>
            <person name="Long T.M."/>
            <person name="Calvey C.H."/>
            <person name="Aerts A.L."/>
            <person name="Barry K.W."/>
            <person name="Choi C."/>
            <person name="Clum A."/>
            <person name="Coughlan A.Y."/>
            <person name="Deshpande S."/>
            <person name="Douglass A.P."/>
            <person name="Hanson S.J."/>
            <person name="Klenk H.-P."/>
            <person name="LaButti K.M."/>
            <person name="Lapidus A."/>
            <person name="Lindquist E.A."/>
            <person name="Lipzen A.M."/>
            <person name="Meier-Kolthoff J.P."/>
            <person name="Ohm R.A."/>
            <person name="Otillar R.P."/>
            <person name="Pangilinan J.L."/>
            <person name="Peng Y."/>
            <person name="Rokas A."/>
            <person name="Rosa C.A."/>
            <person name="Scheuner C."/>
            <person name="Sibirny A.A."/>
            <person name="Slot J.C."/>
            <person name="Stielow J.B."/>
            <person name="Sun H."/>
            <person name="Kurtzman C.P."/>
            <person name="Blackwell M."/>
            <person name="Grigoriev I.V."/>
            <person name="Jeffries T.W."/>
        </authorList>
    </citation>
    <scope>NUCLEOTIDE SEQUENCE [LARGE SCALE GENOMIC DNA]</scope>
    <source>
        <strain evidence="4 5">NRRL Y-2026</strain>
    </source>
</reference>
<dbReference type="OrthoDB" id="7457040at2759"/>
<keyword evidence="5" id="KW-1185">Reference proteome</keyword>
<evidence type="ECO:0000313" key="4">
    <source>
        <dbReference type="EMBL" id="ODQ46972.1"/>
    </source>
</evidence>
<evidence type="ECO:0000256" key="2">
    <source>
        <dbReference type="SAM" id="MobiDB-lite"/>
    </source>
</evidence>
<proteinExistence type="inferred from homology"/>
<sequence>YIHEVCITNTAKAAGDGDGDGEGIDIVLVHGYAAALGFFYTNLEGLSSIPGCRLHAIDMLGFGCSGRPSFPAPADGTTPMRKVLNAEAFFVDSFERWRLKRGIKKCHVIAHSLGGYLMSCYYLKYGRDVVEKLVLVSPVGVEDNDLSAYNRFKDRDGSEDGDEEGAGQLDDGDSAAAGDDDGDGNDRQSIDREYRELMRQIKTRVRPGKLLTRLWEWNYTPIDIVRWFGPFAGKVVAIWVYNRFARVGDAQQLWDICMYTTRMFLEPGSGEYCLGPILAPGSLGRLPLSCRLPNQLRVPVLLLYGELDWMDKTAGYALCKAINSTGGTAKFRVVPHAGHHLYVDNRAEFERQVLTF</sequence>
<comment type="similarity">
    <text evidence="1">Belongs to the peptidase S33 family. ABHD4/ABHD5 subfamily.</text>
</comment>
<dbReference type="InterPro" id="IPR029058">
    <property type="entry name" value="AB_hydrolase_fold"/>
</dbReference>
<dbReference type="GO" id="GO:0006654">
    <property type="term" value="P:phosphatidic acid biosynthetic process"/>
    <property type="evidence" value="ECO:0007669"/>
    <property type="project" value="TreeGrafter"/>
</dbReference>
<organism evidence="4 5">
    <name type="scientific">Pichia membranifaciens NRRL Y-2026</name>
    <dbReference type="NCBI Taxonomy" id="763406"/>
    <lineage>
        <taxon>Eukaryota</taxon>
        <taxon>Fungi</taxon>
        <taxon>Dikarya</taxon>
        <taxon>Ascomycota</taxon>
        <taxon>Saccharomycotina</taxon>
        <taxon>Pichiomycetes</taxon>
        <taxon>Pichiales</taxon>
        <taxon>Pichiaceae</taxon>
        <taxon>Pichia</taxon>
    </lineage>
</organism>
<dbReference type="GO" id="GO:0042171">
    <property type="term" value="F:lysophosphatidic acid acyltransferase activity"/>
    <property type="evidence" value="ECO:0007669"/>
    <property type="project" value="TreeGrafter"/>
</dbReference>
<feature type="region of interest" description="Disordered" evidence="2">
    <location>
        <begin position="151"/>
        <end position="189"/>
    </location>
</feature>
<dbReference type="AlphaFoldDB" id="A0A1E3NLE7"/>
<dbReference type="EMBL" id="KV454003">
    <property type="protein sequence ID" value="ODQ46972.1"/>
    <property type="molecule type" value="Genomic_DNA"/>
</dbReference>
<accession>A0A1E3NLE7</accession>
<dbReference type="InterPro" id="IPR000073">
    <property type="entry name" value="AB_hydrolase_1"/>
</dbReference>
<dbReference type="GO" id="GO:0035965">
    <property type="term" value="P:cardiolipin acyl-chain remodeling"/>
    <property type="evidence" value="ECO:0007669"/>
    <property type="project" value="TreeGrafter"/>
</dbReference>
<evidence type="ECO:0000259" key="3">
    <source>
        <dbReference type="Pfam" id="PF00561"/>
    </source>
</evidence>
<dbReference type="RefSeq" id="XP_019018085.1">
    <property type="nucleotide sequence ID" value="XM_019162159.1"/>
</dbReference>